<keyword evidence="10" id="KW-0808">Transferase</keyword>
<evidence type="ECO:0000256" key="15">
    <source>
        <dbReference type="ARBA" id="ARBA00023239"/>
    </source>
</evidence>
<dbReference type="SFLD" id="SFLDG01388">
    <property type="entry name" value="7_8-didemethyl-8-hydroxy-5-dea"/>
    <property type="match status" value="2"/>
</dbReference>
<dbReference type="Gene3D" id="3.20.20.70">
    <property type="entry name" value="Aldolase class I"/>
    <property type="match status" value="2"/>
</dbReference>
<keyword evidence="9" id="KW-0004">4Fe-4S</keyword>
<dbReference type="InterPro" id="IPR045567">
    <property type="entry name" value="CofH/MnqC-like_C"/>
</dbReference>
<dbReference type="InterPro" id="IPR034405">
    <property type="entry name" value="F420"/>
</dbReference>
<evidence type="ECO:0000256" key="4">
    <source>
        <dbReference type="ARBA" id="ARBA00010051"/>
    </source>
</evidence>
<evidence type="ECO:0000256" key="13">
    <source>
        <dbReference type="ARBA" id="ARBA00023004"/>
    </source>
</evidence>
<sequence length="814" mass="90006">MKMLQKELADSEIISEATALSLADIDDTAALMCVARELRDQHYGQQISYSKKVFIPLTHLCRDVCHYCTFAQTPKNLDSPFMSVEKVLELTRQGAAMGCKEALFTLGERPELRYNAARKALAEMGFDTTLQYLAHVAEVVHRETGMMPHINAGCMSDEEMLALRKTSFSMGIMLESASSRLCEKGMPHYGSPDKDPVVRMQTIDRAGRHKVPFTSGILIGIGETRLERIESLLTLRRSHLQYGQLQEVIIQNFRAKEGTLMSQAPEPDLNELLWTIAVAKIIFGAEMSVQAPPNLSPGVLENLVNAGINDWGGVSPLTPDFVNPEAPWPQLEKLKRESAAAGKILVERLTIYPQYAADKPQWLDPSLHRSLFEVTDSFSQPRTDNWATGSDNTPPKEVLALLATPANPSLVGDDLVTIIERAKQQQTLTEKEIVRLFSARGDEAGYVCQQADQLRQQVNGDTVTYAVNRNINYTNICYFKCKFCAFSKGKTHEDLRGKPYDISLEELQRRTTEAWQRGATEVCLQGGIHPDYTGDTYLSICRAVKAAVPEMHIHAFSPLEVSQGAQTLGLSLKDFLLQLKDAGLSTLPGTAAEILDDEVRATLCSDKLTSDEWLEVIETAHSVGLKTTATIMYGHIEQPKHWARHLLKIRALQQRTGMMTEFVPLPFVGKEAPMYLRGHSRPGPTFIESVMMHAVARIVFHGLIDNIQTSWVKMGRKGVEACLNAGANDLGGSLMNESITRAAGADVGQEWSPDIMQSVIAEVARSPRQRNTIYGDVSTERIVAAAQAAILTETINDMSSKSDTFDSALIVKAG</sequence>
<comment type="function">
    <text evidence="2">Catalyzes the radical-mediated synthesis of 7,8-didemethyl-8-hydroxy-5-deazariboflavin (FO) from 5-amino-6-(D-ribitylamino)uracil and L-tyrosine.</text>
</comment>
<evidence type="ECO:0000256" key="6">
    <source>
        <dbReference type="ARBA" id="ARBA00012126"/>
    </source>
</evidence>
<dbReference type="SFLD" id="SFLDS00029">
    <property type="entry name" value="Radical_SAM"/>
    <property type="match status" value="3"/>
</dbReference>
<keyword evidence="12" id="KW-0479">Metal-binding</keyword>
<keyword evidence="20" id="KW-1185">Reference proteome</keyword>
<keyword evidence="15" id="KW-0456">Lyase</keyword>
<dbReference type="InterPro" id="IPR006638">
    <property type="entry name" value="Elp3/MiaA/NifB-like_rSAM"/>
</dbReference>
<dbReference type="SMART" id="SM00729">
    <property type="entry name" value="Elp3"/>
    <property type="match status" value="2"/>
</dbReference>
<dbReference type="SUPFAM" id="SSF102114">
    <property type="entry name" value="Radical SAM enzymes"/>
    <property type="match status" value="2"/>
</dbReference>
<keyword evidence="13" id="KW-0408">Iron</keyword>
<dbReference type="RefSeq" id="WP_237445284.1">
    <property type="nucleotide sequence ID" value="NZ_CAKLPX010000003.1"/>
</dbReference>
<organism evidence="19 20">
    <name type="scientific">Sinobacterium norvegicum</name>
    <dbReference type="NCBI Taxonomy" id="1641715"/>
    <lineage>
        <taxon>Bacteria</taxon>
        <taxon>Pseudomonadati</taxon>
        <taxon>Pseudomonadota</taxon>
        <taxon>Gammaproteobacteria</taxon>
        <taxon>Cellvibrionales</taxon>
        <taxon>Spongiibacteraceae</taxon>
        <taxon>Sinobacterium</taxon>
    </lineage>
</organism>
<evidence type="ECO:0000313" key="20">
    <source>
        <dbReference type="Proteomes" id="UP000838100"/>
    </source>
</evidence>
<dbReference type="NCBIfam" id="TIGR03551">
    <property type="entry name" value="F420_cofH"/>
    <property type="match status" value="1"/>
</dbReference>
<keyword evidence="11" id="KW-0949">S-adenosyl-L-methionine</keyword>
<evidence type="ECO:0000259" key="18">
    <source>
        <dbReference type="PROSITE" id="PS51918"/>
    </source>
</evidence>
<dbReference type="EMBL" id="CAKLPX010000003">
    <property type="protein sequence ID" value="CAH0992603.1"/>
    <property type="molecule type" value="Genomic_DNA"/>
</dbReference>
<dbReference type="NCBIfam" id="NF004884">
    <property type="entry name" value="PRK06245.1"/>
    <property type="match status" value="1"/>
</dbReference>
<dbReference type="PROSITE" id="PS51918">
    <property type="entry name" value="RADICAL_SAM"/>
    <property type="match status" value="2"/>
</dbReference>
<dbReference type="SFLD" id="SFLDG01389">
    <property type="entry name" value="menaquinone_synthsis_involved"/>
    <property type="match status" value="1"/>
</dbReference>
<evidence type="ECO:0000256" key="8">
    <source>
        <dbReference type="ARBA" id="ARBA00022220"/>
    </source>
</evidence>
<dbReference type="SFLD" id="SFLDF00343">
    <property type="entry name" value="aminofutalosine_synthase_(mqnE"/>
    <property type="match status" value="1"/>
</dbReference>
<evidence type="ECO:0000256" key="9">
    <source>
        <dbReference type="ARBA" id="ARBA00022485"/>
    </source>
</evidence>
<evidence type="ECO:0000256" key="10">
    <source>
        <dbReference type="ARBA" id="ARBA00022679"/>
    </source>
</evidence>
<dbReference type="InterPro" id="IPR007197">
    <property type="entry name" value="rSAM"/>
</dbReference>
<evidence type="ECO:0000256" key="12">
    <source>
        <dbReference type="ARBA" id="ARBA00022723"/>
    </source>
</evidence>
<evidence type="ECO:0000256" key="2">
    <source>
        <dbReference type="ARBA" id="ARBA00003692"/>
    </source>
</evidence>
<dbReference type="PANTHER" id="PTHR43076">
    <property type="entry name" value="FO SYNTHASE (COFH)"/>
    <property type="match status" value="1"/>
</dbReference>
<keyword evidence="14" id="KW-0411">Iron-sulfur</keyword>
<dbReference type="InterPro" id="IPR020050">
    <property type="entry name" value="FO_synthase_su2"/>
</dbReference>
<comment type="catalytic activity">
    <reaction evidence="17">
        <text>5-amino-5-(4-hydroxybenzyl)-6-(D-ribitylimino)-5,6-dihydrouracil + S-adenosyl-L-methionine = 7,8-didemethyl-8-hydroxy-5-deazariboflavin + 5'-deoxyadenosine + L-methionine + NH4(+) + H(+)</text>
        <dbReference type="Rhea" id="RHEA:55204"/>
        <dbReference type="ChEBI" id="CHEBI:15378"/>
        <dbReference type="ChEBI" id="CHEBI:17319"/>
        <dbReference type="ChEBI" id="CHEBI:28938"/>
        <dbReference type="ChEBI" id="CHEBI:57844"/>
        <dbReference type="ChEBI" id="CHEBI:59789"/>
        <dbReference type="ChEBI" id="CHEBI:59904"/>
        <dbReference type="ChEBI" id="CHEBI:85936"/>
        <dbReference type="EC" id="4.3.1.32"/>
    </reaction>
</comment>
<dbReference type="EC" id="4.3.1.32" evidence="6"/>
<comment type="pathway">
    <text evidence="3">Cofactor biosynthesis; coenzyme F0 biosynthesis.</text>
</comment>
<evidence type="ECO:0000256" key="7">
    <source>
        <dbReference type="ARBA" id="ARBA00012289"/>
    </source>
</evidence>
<evidence type="ECO:0000256" key="17">
    <source>
        <dbReference type="ARBA" id="ARBA00048974"/>
    </source>
</evidence>
<comment type="similarity">
    <text evidence="4">In the C-terminal section; belongs to the radical SAM superfamily. CofH family.</text>
</comment>
<dbReference type="EC" id="2.5.1.147" evidence="7"/>
<evidence type="ECO:0000313" key="19">
    <source>
        <dbReference type="EMBL" id="CAH0992603.1"/>
    </source>
</evidence>
<comment type="caution">
    <text evidence="19">The sequence shown here is derived from an EMBL/GenBank/DDBJ whole genome shotgun (WGS) entry which is preliminary data.</text>
</comment>
<evidence type="ECO:0000256" key="11">
    <source>
        <dbReference type="ARBA" id="ARBA00022691"/>
    </source>
</evidence>
<accession>A0ABM9AHA8</accession>
<dbReference type="HAMAP" id="MF_01612">
    <property type="entry name" value="FO_synth_sub2"/>
    <property type="match status" value="1"/>
</dbReference>
<evidence type="ECO:0000256" key="3">
    <source>
        <dbReference type="ARBA" id="ARBA00004712"/>
    </source>
</evidence>
<dbReference type="InterPro" id="IPR019939">
    <property type="entry name" value="CofG_family"/>
</dbReference>
<dbReference type="CDD" id="cd01335">
    <property type="entry name" value="Radical_SAM"/>
    <property type="match status" value="2"/>
</dbReference>
<comment type="similarity">
    <text evidence="5">In the N-terminal section; belongs to the radical SAM superfamily. CofG family.</text>
</comment>
<name>A0ABM9AHA8_9GAMM</name>
<comment type="cofactor">
    <cofactor evidence="1">
        <name>[4Fe-4S] cluster</name>
        <dbReference type="ChEBI" id="CHEBI:49883"/>
    </cofactor>
</comment>
<dbReference type="Pfam" id="PF19288">
    <property type="entry name" value="CofH_C"/>
    <property type="match status" value="1"/>
</dbReference>
<dbReference type="Pfam" id="PF04055">
    <property type="entry name" value="Radical_SAM"/>
    <property type="match status" value="2"/>
</dbReference>
<dbReference type="InterPro" id="IPR019940">
    <property type="entry name" value="CofH_family"/>
</dbReference>
<reference evidence="19" key="1">
    <citation type="submission" date="2021-12" db="EMBL/GenBank/DDBJ databases">
        <authorList>
            <person name="Rodrigo-Torres L."/>
            <person name="Arahal R. D."/>
            <person name="Lucena T."/>
        </authorList>
    </citation>
    <scope>NUCLEOTIDE SEQUENCE</scope>
    <source>
        <strain evidence="19">CECT 8267</strain>
    </source>
</reference>
<evidence type="ECO:0000256" key="14">
    <source>
        <dbReference type="ARBA" id="ARBA00023014"/>
    </source>
</evidence>
<dbReference type="PANTHER" id="PTHR43076:SF1">
    <property type="entry name" value="LIPOYL SYNTHASE 2"/>
    <property type="match status" value="1"/>
</dbReference>
<proteinExistence type="inferred from homology"/>
<dbReference type="Proteomes" id="UP000838100">
    <property type="component" value="Unassembled WGS sequence"/>
</dbReference>
<evidence type="ECO:0000256" key="5">
    <source>
        <dbReference type="ARBA" id="ARBA00010826"/>
    </source>
</evidence>
<dbReference type="SFLD" id="SFLDF00294">
    <property type="entry name" value="7_8-didemethyl-8-hydroxy-5-dea"/>
    <property type="match status" value="1"/>
</dbReference>
<dbReference type="NCBIfam" id="TIGR03550">
    <property type="entry name" value="F420_cofG"/>
    <property type="match status" value="1"/>
</dbReference>
<feature type="domain" description="Radical SAM core" evidence="18">
    <location>
        <begin position="47"/>
        <end position="292"/>
    </location>
</feature>
<evidence type="ECO:0000256" key="1">
    <source>
        <dbReference type="ARBA" id="ARBA00001966"/>
    </source>
</evidence>
<dbReference type="SFLD" id="SFLDG01064">
    <property type="entry name" value="F420__menaquinone_cofactor_bio"/>
    <property type="match status" value="3"/>
</dbReference>
<feature type="domain" description="Radical SAM core" evidence="18">
    <location>
        <begin position="463"/>
        <end position="703"/>
    </location>
</feature>
<gene>
    <name evidence="19" type="primary">fbiC</name>
    <name evidence="19" type="ORF">SIN8267_02736</name>
</gene>
<protein>
    <recommendedName>
        <fullName evidence="8">FO synthase</fullName>
        <ecNumber evidence="7">2.5.1.147</ecNumber>
        <ecNumber evidence="6">4.3.1.32</ecNumber>
    </recommendedName>
</protein>
<dbReference type="InterPro" id="IPR013785">
    <property type="entry name" value="Aldolase_TIM"/>
</dbReference>
<dbReference type="HAMAP" id="MF_01611">
    <property type="entry name" value="FO_synth_sub1"/>
    <property type="match status" value="1"/>
</dbReference>
<comment type="catalytic activity">
    <reaction evidence="16">
        <text>5-amino-6-(D-ribitylamino)uracil + L-tyrosine + S-adenosyl-L-methionine = 5-amino-5-(4-hydroxybenzyl)-6-(D-ribitylimino)-5,6-dihydrouracil + 2-iminoacetate + 5'-deoxyadenosine + L-methionine + H(+)</text>
        <dbReference type="Rhea" id="RHEA:55200"/>
        <dbReference type="ChEBI" id="CHEBI:15378"/>
        <dbReference type="ChEBI" id="CHEBI:15934"/>
        <dbReference type="ChEBI" id="CHEBI:17319"/>
        <dbReference type="ChEBI" id="CHEBI:57844"/>
        <dbReference type="ChEBI" id="CHEBI:58315"/>
        <dbReference type="ChEBI" id="CHEBI:59789"/>
        <dbReference type="ChEBI" id="CHEBI:77846"/>
        <dbReference type="ChEBI" id="CHEBI:85936"/>
        <dbReference type="EC" id="2.5.1.147"/>
    </reaction>
</comment>
<dbReference type="InterPro" id="IPR058240">
    <property type="entry name" value="rSAM_sf"/>
</dbReference>
<dbReference type="NCBIfam" id="TIGR00423">
    <property type="entry name" value="CofH family radical SAM protein"/>
    <property type="match status" value="1"/>
</dbReference>
<evidence type="ECO:0000256" key="16">
    <source>
        <dbReference type="ARBA" id="ARBA00048468"/>
    </source>
</evidence>
<dbReference type="NCBIfam" id="NF005609">
    <property type="entry name" value="PRK07360.1"/>
    <property type="match status" value="1"/>
</dbReference>